<proteinExistence type="predicted"/>
<dbReference type="PANTHER" id="PTHR12412:SF2">
    <property type="entry name" value="NUCLEAR CAP-BINDING PROTEIN SUBUNIT 1"/>
    <property type="match status" value="1"/>
</dbReference>
<dbReference type="GO" id="GO:0005634">
    <property type="term" value="C:nucleus"/>
    <property type="evidence" value="ECO:0007669"/>
    <property type="project" value="TreeGrafter"/>
</dbReference>
<keyword evidence="4" id="KW-1185">Reference proteome</keyword>
<evidence type="ECO:0008006" key="5">
    <source>
        <dbReference type="Google" id="ProtNLM"/>
    </source>
</evidence>
<dbReference type="InterPro" id="IPR027159">
    <property type="entry name" value="CBP80"/>
</dbReference>
<dbReference type="AlphaFoldDB" id="A0A165JR76"/>
<dbReference type="Proteomes" id="UP000076842">
    <property type="component" value="Unassembled WGS sequence"/>
</dbReference>
<dbReference type="SUPFAM" id="SSF48371">
    <property type="entry name" value="ARM repeat"/>
    <property type="match status" value="3"/>
</dbReference>
<protein>
    <recommendedName>
        <fullName evidence="5">Cap binding protein 80-PB</fullName>
    </recommendedName>
</protein>
<dbReference type="GO" id="GO:0006406">
    <property type="term" value="P:mRNA export from nucleus"/>
    <property type="evidence" value="ECO:0007669"/>
    <property type="project" value="InterPro"/>
</dbReference>
<dbReference type="PANTHER" id="PTHR12412">
    <property type="entry name" value="CAP BINDING PROTEIN"/>
    <property type="match status" value="1"/>
</dbReference>
<organism evidence="3 4">
    <name type="scientific">Calocera cornea HHB12733</name>
    <dbReference type="NCBI Taxonomy" id="1353952"/>
    <lineage>
        <taxon>Eukaryota</taxon>
        <taxon>Fungi</taxon>
        <taxon>Dikarya</taxon>
        <taxon>Basidiomycota</taxon>
        <taxon>Agaricomycotina</taxon>
        <taxon>Dacrymycetes</taxon>
        <taxon>Dacrymycetales</taxon>
        <taxon>Dacrymycetaceae</taxon>
        <taxon>Calocera</taxon>
    </lineage>
</organism>
<dbReference type="Pfam" id="PF09088">
    <property type="entry name" value="MIF4G_like"/>
    <property type="match status" value="1"/>
</dbReference>
<sequence>MYEFPSSKIAPFAKRLISRRATATEANVKDAVADAARIGAVEQPYKIPAYATLLALMVHPDRVDVESNGEANGDAAVDLASGSAGIMEDVVKGFQSSLDGLRWRDIRLTIHLFAHLTRAGTISSSSLLQLLQTFTAVLDEFGVSYHRGLQAALCAGEGVLIAGEALFVQSAESIEAIISSLETFSSSSSSTQDVVVPFMKQHEIGDVTGERSYKAGEALSVQSAESTGAIISSLKTFSSSASATSDVHVPSSSPSIQDGVDPRMEHQEIGHVNDERSYEVLTALTSTLRAWAASSFAETELPFPLPYASLSLKDVEPETQFSLPALIVPPEVIEVEGVGESSSEESRAPIGPAREFPDVYLRLFENDATPSPTTLTGYLLRTLSADTVNIFEVNRREAARILTELPRWCRKGLLKLKNAEGELEGEWQLEPLLVETILSHCFALPRPEQMPLYYHSLLTELCKLAPQTAGPAVGKSIRKLYNLLGDGLLPEVARRFAEWFAIHMSNFNFGWVWKEWVPDIALSPAHPKRKFMRRAIELEIRLAYYDRIMQTLPPPIRDPEAGVVPEEASAAKFEFGNPANEHHDASMTLAKLMQGNPEQRIPRSSPQEVIDEVNRIREQLAEGEYTAEMADETARAIAFQTLLDVGSRSFSHLLNAIERYLPLLRNLAKAEGAKAQLLDETQRFWQQDEQRILIVFDKLMQYQILDPVDIINWCFGSVSDTEGVTMDGHAGRKSRWFSTFKWEALRSAMDKANGRVTVAKKRAATLRKEDDEARAKAASTGDDYAMADNPDAFPEAAPVIDSPALANALKALATLTKDQKSSLTAALTGFCRTLVYSPEGTSWEARRDWTDTAWASWETWGWFRHFCTFYSSYLRSYANTLETVVFAELAVPAGAHYANAPILIKKIWNVSLGREDA</sequence>
<name>A0A165JR76_9BASI</name>
<dbReference type="InterPro" id="IPR015172">
    <property type="entry name" value="MIF4G-like_typ-1"/>
</dbReference>
<dbReference type="GO" id="GO:0000339">
    <property type="term" value="F:RNA cap binding"/>
    <property type="evidence" value="ECO:0007669"/>
    <property type="project" value="InterPro"/>
</dbReference>
<reference evidence="3 4" key="1">
    <citation type="journal article" date="2016" name="Mol. Biol. Evol.">
        <title>Comparative Genomics of Early-Diverging Mushroom-Forming Fungi Provides Insights into the Origins of Lignocellulose Decay Capabilities.</title>
        <authorList>
            <person name="Nagy L.G."/>
            <person name="Riley R."/>
            <person name="Tritt A."/>
            <person name="Adam C."/>
            <person name="Daum C."/>
            <person name="Floudas D."/>
            <person name="Sun H."/>
            <person name="Yadav J.S."/>
            <person name="Pangilinan J."/>
            <person name="Larsson K.H."/>
            <person name="Matsuura K."/>
            <person name="Barry K."/>
            <person name="Labutti K."/>
            <person name="Kuo R."/>
            <person name="Ohm R.A."/>
            <person name="Bhattacharya S.S."/>
            <person name="Shirouzu T."/>
            <person name="Yoshinaga Y."/>
            <person name="Martin F.M."/>
            <person name="Grigoriev I.V."/>
            <person name="Hibbett D.S."/>
        </authorList>
    </citation>
    <scope>NUCLEOTIDE SEQUENCE [LARGE SCALE GENOMIC DNA]</scope>
    <source>
        <strain evidence="3 4">HHB12733</strain>
    </source>
</reference>
<dbReference type="Pfam" id="PF09090">
    <property type="entry name" value="MIF4G_like_2"/>
    <property type="match status" value="1"/>
</dbReference>
<evidence type="ECO:0000259" key="2">
    <source>
        <dbReference type="Pfam" id="PF09090"/>
    </source>
</evidence>
<feature type="domain" description="MIF4G-like type 2" evidence="2">
    <location>
        <begin position="573"/>
        <end position="874"/>
    </location>
</feature>
<dbReference type="Gene3D" id="1.25.40.180">
    <property type="match status" value="3"/>
</dbReference>
<evidence type="ECO:0000259" key="1">
    <source>
        <dbReference type="Pfam" id="PF09088"/>
    </source>
</evidence>
<dbReference type="InterPro" id="IPR015174">
    <property type="entry name" value="MIF4G-like_typ-2"/>
</dbReference>
<feature type="domain" description="MIF4G-like type 1" evidence="1">
    <location>
        <begin position="370"/>
        <end position="553"/>
    </location>
</feature>
<dbReference type="OrthoDB" id="10252707at2759"/>
<dbReference type="EMBL" id="KV423918">
    <property type="protein sequence ID" value="KZT62167.1"/>
    <property type="molecule type" value="Genomic_DNA"/>
</dbReference>
<dbReference type="GO" id="GO:0000184">
    <property type="term" value="P:nuclear-transcribed mRNA catabolic process, nonsense-mediated decay"/>
    <property type="evidence" value="ECO:0007669"/>
    <property type="project" value="TreeGrafter"/>
</dbReference>
<dbReference type="GO" id="GO:0003729">
    <property type="term" value="F:mRNA binding"/>
    <property type="evidence" value="ECO:0007669"/>
    <property type="project" value="TreeGrafter"/>
</dbReference>
<dbReference type="InterPro" id="IPR016024">
    <property type="entry name" value="ARM-type_fold"/>
</dbReference>
<gene>
    <name evidence="3" type="ORF">CALCODRAFT_479362</name>
</gene>
<evidence type="ECO:0000313" key="3">
    <source>
        <dbReference type="EMBL" id="KZT62167.1"/>
    </source>
</evidence>
<accession>A0A165JR76</accession>
<dbReference type="STRING" id="1353952.A0A165JR76"/>
<dbReference type="InParanoid" id="A0A165JR76"/>
<evidence type="ECO:0000313" key="4">
    <source>
        <dbReference type="Proteomes" id="UP000076842"/>
    </source>
</evidence>
<dbReference type="GO" id="GO:0005846">
    <property type="term" value="C:nuclear cap binding complex"/>
    <property type="evidence" value="ECO:0007669"/>
    <property type="project" value="InterPro"/>
</dbReference>